<dbReference type="NCBIfam" id="TIGR02782">
    <property type="entry name" value="TrbB_P"/>
    <property type="match status" value="1"/>
</dbReference>
<comment type="similarity">
    <text evidence="1">Belongs to the GSP E family.</text>
</comment>
<reference evidence="3" key="1">
    <citation type="submission" date="2013-06" db="EMBL/GenBank/DDBJ databases">
        <authorList>
            <person name="Ely B."/>
            <person name="Gibbs W."/>
        </authorList>
    </citation>
    <scope>NUCLEOTIDE SEQUENCE</scope>
    <source>
        <strain evidence="3">16/95</strain>
    </source>
</reference>
<dbReference type="Gene3D" id="3.40.50.300">
    <property type="entry name" value="P-loop containing nucleotide triphosphate hydrolases"/>
    <property type="match status" value="1"/>
</dbReference>
<dbReference type="CDD" id="cd01130">
    <property type="entry name" value="VirB11-like_ATPase"/>
    <property type="match status" value="1"/>
</dbReference>
<dbReference type="InterPro" id="IPR014149">
    <property type="entry name" value="Conjug-transfer_TrbB"/>
</dbReference>
<dbReference type="InterPro" id="IPR050921">
    <property type="entry name" value="T4SS_GSP_E_ATPase"/>
</dbReference>
<dbReference type="Gene3D" id="3.30.450.90">
    <property type="match status" value="1"/>
</dbReference>
<accession>A0A193PYR5</accession>
<evidence type="ECO:0000259" key="2">
    <source>
        <dbReference type="Pfam" id="PF00437"/>
    </source>
</evidence>
<dbReference type="GO" id="GO:0005737">
    <property type="term" value="C:cytoplasm"/>
    <property type="evidence" value="ECO:0007669"/>
    <property type="project" value="InterPro"/>
</dbReference>
<dbReference type="PANTHER" id="PTHR30486:SF6">
    <property type="entry name" value="TYPE IV PILUS RETRACTATION ATPASE PILT"/>
    <property type="match status" value="1"/>
</dbReference>
<name>A0A193PYR5_YERPE</name>
<proteinExistence type="inferred from homology"/>
<sequence length="321" mass="35148">MSDQDTEHDSIKTRARKKLERDMGQTLLEALHDPKTQEILLNADGKLWLESQGKRLRCIGTLRRAQAQAIIETVAGYHGKEVKRDSPLLEGEFPIDGSRFAGQLGPVVTGPTFAIRKKAIAVFTLAQYVERGIMTEAQKQAIERAAAAHKNILVIGGTSSGKTTLVNAIIQAMVDNDPLERFIIIEDTGEIQCTAENYVQYHTSIEVSMTMLLKTTLRMRPDRILVGEVRGEEALDLLDAWNTGHPGGAATLHADSAQEGLVRLKSLVSRNKSAPSEIEPLIGAAVHVVVHIAKTPDGSRRVQEILEVSGYVNGQYVTKSL</sequence>
<reference evidence="3" key="2">
    <citation type="submission" date="2016-06" db="EMBL/GenBank/DDBJ databases">
        <title>Plasmid-mediated doxycycline resistance in a Yersinia pestis strain isolated from a rat.</title>
        <authorList>
            <person name="Cabanel N.C."/>
            <person name="Bouchier C.B."/>
            <person name="Rajerison M."/>
            <person name="Carniel E.C."/>
        </authorList>
    </citation>
    <scope>NUCLEOTIDE SEQUENCE</scope>
    <source>
        <strain evidence="3">16/95</strain>
    </source>
</reference>
<evidence type="ECO:0000313" key="3">
    <source>
        <dbReference type="EMBL" id="CDG15403.1"/>
    </source>
</evidence>
<feature type="domain" description="Bacterial type II secretion system protein E" evidence="2">
    <location>
        <begin position="30"/>
        <end position="291"/>
    </location>
</feature>
<dbReference type="InterPro" id="IPR027417">
    <property type="entry name" value="P-loop_NTPase"/>
</dbReference>
<dbReference type="GO" id="GO:0016887">
    <property type="term" value="F:ATP hydrolysis activity"/>
    <property type="evidence" value="ECO:0007669"/>
    <property type="project" value="InterPro"/>
</dbReference>
<dbReference type="PANTHER" id="PTHR30486">
    <property type="entry name" value="TWITCHING MOTILITY PROTEIN PILT"/>
    <property type="match status" value="1"/>
</dbReference>
<dbReference type="NCBIfam" id="NF010469">
    <property type="entry name" value="PRK13894.1"/>
    <property type="match status" value="1"/>
</dbReference>
<dbReference type="GO" id="GO:0005524">
    <property type="term" value="F:ATP binding"/>
    <property type="evidence" value="ECO:0007669"/>
    <property type="project" value="InterPro"/>
</dbReference>
<dbReference type="SUPFAM" id="SSF52540">
    <property type="entry name" value="P-loop containing nucleoside triphosphate hydrolases"/>
    <property type="match status" value="1"/>
</dbReference>
<dbReference type="EMBL" id="HG326189">
    <property type="protein sequence ID" value="CDG15403.1"/>
    <property type="molecule type" value="Other_DNA"/>
</dbReference>
<evidence type="ECO:0000256" key="1">
    <source>
        <dbReference type="ARBA" id="ARBA00006611"/>
    </source>
</evidence>
<dbReference type="AlphaFoldDB" id="A0A193PYR5"/>
<dbReference type="InterPro" id="IPR001482">
    <property type="entry name" value="T2SS/T4SS_dom"/>
</dbReference>
<dbReference type="Pfam" id="PF00437">
    <property type="entry name" value="T2SSE"/>
    <property type="match status" value="1"/>
</dbReference>
<organism evidence="3">
    <name type="scientific">Yersinia pestis 16/95</name>
    <dbReference type="NCBI Taxonomy" id="1365102"/>
    <lineage>
        <taxon>Bacteria</taxon>
        <taxon>Pseudomonadati</taxon>
        <taxon>Pseudomonadota</taxon>
        <taxon>Gammaproteobacteria</taxon>
        <taxon>Enterobacterales</taxon>
        <taxon>Yersiniaceae</taxon>
        <taxon>Yersinia</taxon>
    </lineage>
</organism>
<protein>
    <submittedName>
        <fullName evidence="3">Conjugative transfer protein TrbB</fullName>
    </submittedName>
</protein>